<dbReference type="NCBIfam" id="NF040786">
    <property type="entry name" value="LysR_Sec_metab"/>
    <property type="match status" value="1"/>
</dbReference>
<dbReference type="SUPFAM" id="SSF53850">
    <property type="entry name" value="Periplasmic binding protein-like II"/>
    <property type="match status" value="1"/>
</dbReference>
<dbReference type="InterPro" id="IPR036388">
    <property type="entry name" value="WH-like_DNA-bd_sf"/>
</dbReference>
<dbReference type="InterPro" id="IPR005119">
    <property type="entry name" value="LysR_subst-bd"/>
</dbReference>
<dbReference type="PANTHER" id="PTHR30126:SF40">
    <property type="entry name" value="HTH-TYPE TRANSCRIPTIONAL REGULATOR GLTR"/>
    <property type="match status" value="1"/>
</dbReference>
<dbReference type="Gene3D" id="1.10.10.10">
    <property type="entry name" value="Winged helix-like DNA-binding domain superfamily/Winged helix DNA-binding domain"/>
    <property type="match status" value="1"/>
</dbReference>
<proteinExistence type="inferred from homology"/>
<feature type="domain" description="HTH lysR-type" evidence="5">
    <location>
        <begin position="13"/>
        <end position="70"/>
    </location>
</feature>
<dbReference type="InterPro" id="IPR047788">
    <property type="entry name" value="LysR-like_Sec_metab"/>
</dbReference>
<dbReference type="Proteomes" id="UP000276301">
    <property type="component" value="Unassembled WGS sequence"/>
</dbReference>
<gene>
    <name evidence="6" type="ORF">D4A47_04665</name>
</gene>
<name>A0A498CMT9_9FIRM</name>
<dbReference type="SUPFAM" id="SSF46785">
    <property type="entry name" value="Winged helix' DNA-binding domain"/>
    <property type="match status" value="1"/>
</dbReference>
<accession>A0A498CMT9</accession>
<evidence type="ECO:0000256" key="3">
    <source>
        <dbReference type="ARBA" id="ARBA00023125"/>
    </source>
</evidence>
<dbReference type="PRINTS" id="PR00039">
    <property type="entry name" value="HTHLYSR"/>
</dbReference>
<dbReference type="Pfam" id="PF03466">
    <property type="entry name" value="LysR_substrate"/>
    <property type="match status" value="1"/>
</dbReference>
<dbReference type="InterPro" id="IPR036390">
    <property type="entry name" value="WH_DNA-bd_sf"/>
</dbReference>
<protein>
    <submittedName>
        <fullName evidence="6">LysR family transcriptional regulator</fullName>
    </submittedName>
</protein>
<dbReference type="Gene3D" id="3.40.190.290">
    <property type="match status" value="1"/>
</dbReference>
<dbReference type="Pfam" id="PF00126">
    <property type="entry name" value="HTH_1"/>
    <property type="match status" value="1"/>
</dbReference>
<comment type="caution">
    <text evidence="6">The sequence shown here is derived from an EMBL/GenBank/DDBJ whole genome shotgun (WGS) entry which is preliminary data.</text>
</comment>
<evidence type="ECO:0000256" key="2">
    <source>
        <dbReference type="ARBA" id="ARBA00023015"/>
    </source>
</evidence>
<dbReference type="GO" id="GO:0003700">
    <property type="term" value="F:DNA-binding transcription factor activity"/>
    <property type="evidence" value="ECO:0007669"/>
    <property type="project" value="InterPro"/>
</dbReference>
<evidence type="ECO:0000313" key="7">
    <source>
        <dbReference type="Proteomes" id="UP000276301"/>
    </source>
</evidence>
<evidence type="ECO:0000259" key="5">
    <source>
        <dbReference type="PROSITE" id="PS50931"/>
    </source>
</evidence>
<sequence length="322" mass="34901">MKSRTFPKGGGRLDFKQLEAFSAVVSLGSFSRAGERLFLTQPTISAHIRSLERELGVQLVVRTTKEVYPSEEGKRLYAYAQKLLRLRDDAIAAVTSSAPPVGGIVTVAASSIPAQYVLPGAAAAFGRTHPDAAVRSLRCDSAAVVRQVAEGTADLGMTGTAIPSPRCVFHDLCGDELVVVTPNTERYQALPREGFPRSLLLREKFIQREAGSGTRREFERFLEEIGVPPERLKVAAEMDDPEAIKRAVSQGLGISILSRRAAADFERFGLLLAFPLEGGALGRRLYLVQRRDGRLSPAARALAEFLLGQFRDAEGGKTHGAL</sequence>
<dbReference type="PROSITE" id="PS50931">
    <property type="entry name" value="HTH_LYSR"/>
    <property type="match status" value="1"/>
</dbReference>
<evidence type="ECO:0000313" key="6">
    <source>
        <dbReference type="EMBL" id="RLL12707.1"/>
    </source>
</evidence>
<evidence type="ECO:0000256" key="1">
    <source>
        <dbReference type="ARBA" id="ARBA00009437"/>
    </source>
</evidence>
<keyword evidence="4" id="KW-0804">Transcription</keyword>
<dbReference type="AlphaFoldDB" id="A0A498CMT9"/>
<keyword evidence="2" id="KW-0805">Transcription regulation</keyword>
<dbReference type="GO" id="GO:0000976">
    <property type="term" value="F:transcription cis-regulatory region binding"/>
    <property type="evidence" value="ECO:0007669"/>
    <property type="project" value="TreeGrafter"/>
</dbReference>
<comment type="similarity">
    <text evidence="1">Belongs to the LysR transcriptional regulatory family.</text>
</comment>
<dbReference type="EMBL" id="RCHT01000005">
    <property type="protein sequence ID" value="RLL12707.1"/>
    <property type="molecule type" value="Genomic_DNA"/>
</dbReference>
<keyword evidence="3" id="KW-0238">DNA-binding</keyword>
<dbReference type="InterPro" id="IPR000847">
    <property type="entry name" value="LysR_HTH_N"/>
</dbReference>
<reference evidence="6 7" key="1">
    <citation type="submission" date="2018-10" db="EMBL/GenBank/DDBJ databases">
        <title>Anaerotruncus faecis sp. nov., isolated from human feces.</title>
        <authorList>
            <person name="Wang Y.-J."/>
        </authorList>
    </citation>
    <scope>NUCLEOTIDE SEQUENCE [LARGE SCALE GENOMIC DNA]</scope>
    <source>
        <strain evidence="6 7">22A2-44</strain>
    </source>
</reference>
<keyword evidence="7" id="KW-1185">Reference proteome</keyword>
<dbReference type="PANTHER" id="PTHR30126">
    <property type="entry name" value="HTH-TYPE TRANSCRIPTIONAL REGULATOR"/>
    <property type="match status" value="1"/>
</dbReference>
<organism evidence="6 7">
    <name type="scientific">Anaerotruncus massiliensis</name>
    <name type="common">ex Liu et al. 2021</name>
    <dbReference type="NCBI Taxonomy" id="2321404"/>
    <lineage>
        <taxon>Bacteria</taxon>
        <taxon>Bacillati</taxon>
        <taxon>Bacillota</taxon>
        <taxon>Clostridia</taxon>
        <taxon>Eubacteriales</taxon>
        <taxon>Oscillospiraceae</taxon>
        <taxon>Anaerotruncus</taxon>
    </lineage>
</organism>
<dbReference type="FunFam" id="1.10.10.10:FF:000001">
    <property type="entry name" value="LysR family transcriptional regulator"/>
    <property type="match status" value="1"/>
</dbReference>
<evidence type="ECO:0000256" key="4">
    <source>
        <dbReference type="ARBA" id="ARBA00023163"/>
    </source>
</evidence>